<accession>A0A5S4YXR3</accession>
<feature type="region of interest" description="Disordered" evidence="1">
    <location>
        <begin position="261"/>
        <end position="291"/>
    </location>
</feature>
<dbReference type="RefSeq" id="WP_148736791.1">
    <property type="nucleotide sequence ID" value="NZ_VSTH01000007.1"/>
</dbReference>
<dbReference type="NCBIfam" id="TIGR03891">
    <property type="entry name" value="thiopep_ocin"/>
    <property type="match status" value="1"/>
</dbReference>
<dbReference type="Proteomes" id="UP000324797">
    <property type="component" value="Unassembled WGS sequence"/>
</dbReference>
<sequence length="291" mass="32312">MAGSAHEWLQLNVTLGRHDGSALASARFVLRELENLVEPRGRDGFFFQRKPPDLRLRFFDIRERLKKRLHPLISRAKSEGHIVGSFYSVYEPEYRQFGGRACMESVHAFWSTDSYSWIAMDRLAEHDALAIPHSTLMASVLDDLFGRVLVDGGEVWDTWCNLAMLVQTEGSIGGHATVPSVIETLRKNASAAEAELVARYQQANAALAEGLSRAWHSEQMECGVRSILPYVALFTFNRHGFDQAGMAAIASAMAAARNLKQHLRGAQRDSRPPPGRSQHAAGMVGRPDEGQ</sequence>
<proteinExistence type="predicted"/>
<keyword evidence="4" id="KW-1185">Reference proteome</keyword>
<evidence type="ECO:0000313" key="4">
    <source>
        <dbReference type="Proteomes" id="UP000324797"/>
    </source>
</evidence>
<name>A0A5S4YXR3_9BRAD</name>
<comment type="caution">
    <text evidence="3">The sequence shown here is derived from an EMBL/GenBank/DDBJ whole genome shotgun (WGS) entry which is preliminary data.</text>
</comment>
<dbReference type="AlphaFoldDB" id="A0A5S4YXR3"/>
<feature type="domain" description="Thiopeptide-type bacteriocin biosynthesis" evidence="2">
    <location>
        <begin position="8"/>
        <end position="252"/>
    </location>
</feature>
<reference evidence="3 4" key="1">
    <citation type="submission" date="2019-08" db="EMBL/GenBank/DDBJ databases">
        <title>Bradyrhizobium hipponensis sp. nov., a rhizobium isolated from a Lupinus angustifolius root nodule in Tunisia.</title>
        <authorList>
            <person name="Off K."/>
            <person name="Rejili M."/>
            <person name="Mars M."/>
            <person name="Brachmann A."/>
            <person name="Marin M."/>
        </authorList>
    </citation>
    <scope>NUCLEOTIDE SEQUENCE [LARGE SCALE GENOMIC DNA]</scope>
    <source>
        <strain evidence="4">aSej3</strain>
    </source>
</reference>
<organism evidence="3 4">
    <name type="scientific">Bradyrhizobium hipponense</name>
    <dbReference type="NCBI Taxonomy" id="2605638"/>
    <lineage>
        <taxon>Bacteria</taxon>
        <taxon>Pseudomonadati</taxon>
        <taxon>Pseudomonadota</taxon>
        <taxon>Alphaproteobacteria</taxon>
        <taxon>Hyphomicrobiales</taxon>
        <taxon>Nitrobacteraceae</taxon>
        <taxon>Bradyrhizobium</taxon>
    </lineage>
</organism>
<dbReference type="Pfam" id="PF14028">
    <property type="entry name" value="Lant_dehydr_C"/>
    <property type="match status" value="1"/>
</dbReference>
<evidence type="ECO:0000313" key="3">
    <source>
        <dbReference type="EMBL" id="TYO68390.1"/>
    </source>
</evidence>
<gene>
    <name evidence="3" type="ORF">FXV83_00730</name>
</gene>
<dbReference type="EMBL" id="VSTH01000007">
    <property type="protein sequence ID" value="TYO68390.1"/>
    <property type="molecule type" value="Genomic_DNA"/>
</dbReference>
<dbReference type="InterPro" id="IPR023809">
    <property type="entry name" value="Thiopep_bacteriocin_synth_dom"/>
</dbReference>
<protein>
    <recommendedName>
        <fullName evidence="2">Thiopeptide-type bacteriocin biosynthesis domain-containing protein</fullName>
    </recommendedName>
</protein>
<evidence type="ECO:0000256" key="1">
    <source>
        <dbReference type="SAM" id="MobiDB-lite"/>
    </source>
</evidence>
<evidence type="ECO:0000259" key="2">
    <source>
        <dbReference type="Pfam" id="PF14028"/>
    </source>
</evidence>